<dbReference type="GO" id="GO:0055085">
    <property type="term" value="P:transmembrane transport"/>
    <property type="evidence" value="ECO:0007669"/>
    <property type="project" value="InterPro"/>
</dbReference>
<organism evidence="9 10">
    <name type="scientific">Pseudooceanicola batsensis (strain ATCC BAA-863 / DSM 15984 / KCTC 12145 / HTCC2597)</name>
    <name type="common">Oceanicola batsensis</name>
    <dbReference type="NCBI Taxonomy" id="252305"/>
    <lineage>
        <taxon>Bacteria</taxon>
        <taxon>Pseudomonadati</taxon>
        <taxon>Pseudomonadota</taxon>
        <taxon>Alphaproteobacteria</taxon>
        <taxon>Rhodobacterales</taxon>
        <taxon>Paracoccaceae</taxon>
        <taxon>Pseudooceanicola</taxon>
    </lineage>
</organism>
<keyword evidence="6 7" id="KW-0472">Membrane</keyword>
<dbReference type="OrthoDB" id="9786495at2"/>
<evidence type="ECO:0000313" key="9">
    <source>
        <dbReference type="EMBL" id="EAQ02708.1"/>
    </source>
</evidence>
<feature type="transmembrane region" description="Helical" evidence="7">
    <location>
        <begin position="153"/>
        <end position="172"/>
    </location>
</feature>
<feature type="transmembrane region" description="Helical" evidence="7">
    <location>
        <begin position="94"/>
        <end position="113"/>
    </location>
</feature>
<evidence type="ECO:0000256" key="5">
    <source>
        <dbReference type="ARBA" id="ARBA00022989"/>
    </source>
</evidence>
<sequence>MTTMETNPATANSTEARRARLSRRRRAAMIGRLRDFGIWLASAVVLLIVWQYLVVTLEISPAVFPTPVAVWDSLYVNMMDGTFVRDLWFTMKEVMIGFFGGATLGFLLALLISEFRPVRVLLYPYVIAFQSVPKTALAPMFLIWFGFGIESKVALVVSTVFFPVLVNTLAGIERTDPDQLDLLRAYCGKRARVFMRVKLPSALPSVFAGLELGVVLALIMAVVSEFLGAVGGLGYRIMIFNTNLDMAGQFAAIIVLSIVGYILHFIVRQIGERVVFWGRAKQGATKV</sequence>
<comment type="caution">
    <text evidence="9">The sequence shown here is derived from an EMBL/GenBank/DDBJ whole genome shotgun (WGS) entry which is preliminary data.</text>
</comment>
<name>A3U077_PSEBH</name>
<dbReference type="Proteomes" id="UP000004318">
    <property type="component" value="Unassembled WGS sequence"/>
</dbReference>
<evidence type="ECO:0000313" key="10">
    <source>
        <dbReference type="Proteomes" id="UP000004318"/>
    </source>
</evidence>
<dbReference type="EMBL" id="AAMO01000007">
    <property type="protein sequence ID" value="EAQ02708.1"/>
    <property type="molecule type" value="Genomic_DNA"/>
</dbReference>
<dbReference type="Gene3D" id="1.10.3720.10">
    <property type="entry name" value="MetI-like"/>
    <property type="match status" value="1"/>
</dbReference>
<protein>
    <submittedName>
        <fullName evidence="9">Putative ABC transport proteins, inner membrane component</fullName>
    </submittedName>
</protein>
<comment type="similarity">
    <text evidence="7">Belongs to the binding-protein-dependent transport system permease family.</text>
</comment>
<keyword evidence="3" id="KW-1003">Cell membrane</keyword>
<dbReference type="HOGENOM" id="CLU_046113_2_2_5"/>
<keyword evidence="2 7" id="KW-0813">Transport</keyword>
<keyword evidence="4 7" id="KW-0812">Transmembrane</keyword>
<dbReference type="PANTHER" id="PTHR30151">
    <property type="entry name" value="ALKANE SULFONATE ABC TRANSPORTER-RELATED, MEMBRANE SUBUNIT"/>
    <property type="match status" value="1"/>
</dbReference>
<dbReference type="STRING" id="252305.OB2597_18367"/>
<dbReference type="PANTHER" id="PTHR30151:SF20">
    <property type="entry name" value="ABC TRANSPORTER PERMEASE PROTEIN HI_0355-RELATED"/>
    <property type="match status" value="1"/>
</dbReference>
<dbReference type="GO" id="GO:0005886">
    <property type="term" value="C:plasma membrane"/>
    <property type="evidence" value="ECO:0007669"/>
    <property type="project" value="UniProtKB-SubCell"/>
</dbReference>
<feature type="transmembrane region" description="Helical" evidence="7">
    <location>
        <begin position="125"/>
        <end position="147"/>
    </location>
</feature>
<reference evidence="9 10" key="1">
    <citation type="journal article" date="2010" name="J. Bacteriol.">
        <title>Genome sequences of Oceanicola granulosus HTCC2516(T) and Oceanicola batsensis HTCC2597(TDelta).</title>
        <authorList>
            <person name="Thrash J.C."/>
            <person name="Cho J.C."/>
            <person name="Vergin K.L."/>
            <person name="Giovannoni S.J."/>
        </authorList>
    </citation>
    <scope>NUCLEOTIDE SEQUENCE [LARGE SCALE GENOMIC DNA]</scope>
    <source>
        <strain evidence="10">ATCC BAA-863 / DSM 15984 / KCTC 12145 / HTCC2597</strain>
    </source>
</reference>
<dbReference type="AlphaFoldDB" id="A3U077"/>
<feature type="transmembrane region" description="Helical" evidence="7">
    <location>
        <begin position="247"/>
        <end position="267"/>
    </location>
</feature>
<feature type="domain" description="ABC transmembrane type-1" evidence="8">
    <location>
        <begin position="87"/>
        <end position="267"/>
    </location>
</feature>
<dbReference type="InterPro" id="IPR000515">
    <property type="entry name" value="MetI-like"/>
</dbReference>
<evidence type="ECO:0000256" key="4">
    <source>
        <dbReference type="ARBA" id="ARBA00022692"/>
    </source>
</evidence>
<evidence type="ECO:0000256" key="2">
    <source>
        <dbReference type="ARBA" id="ARBA00022448"/>
    </source>
</evidence>
<feature type="transmembrane region" description="Helical" evidence="7">
    <location>
        <begin position="202"/>
        <end position="227"/>
    </location>
</feature>
<evidence type="ECO:0000256" key="6">
    <source>
        <dbReference type="ARBA" id="ARBA00023136"/>
    </source>
</evidence>
<evidence type="ECO:0000256" key="1">
    <source>
        <dbReference type="ARBA" id="ARBA00004651"/>
    </source>
</evidence>
<gene>
    <name evidence="9" type="ORF">OB2597_18367</name>
</gene>
<comment type="subcellular location">
    <subcellularLocation>
        <location evidence="1 7">Cell membrane</location>
        <topology evidence="1 7">Multi-pass membrane protein</topology>
    </subcellularLocation>
</comment>
<keyword evidence="10" id="KW-1185">Reference proteome</keyword>
<dbReference type="InterPro" id="IPR035906">
    <property type="entry name" value="MetI-like_sf"/>
</dbReference>
<evidence type="ECO:0000259" key="8">
    <source>
        <dbReference type="PROSITE" id="PS50928"/>
    </source>
</evidence>
<evidence type="ECO:0000256" key="3">
    <source>
        <dbReference type="ARBA" id="ARBA00022475"/>
    </source>
</evidence>
<dbReference type="SUPFAM" id="SSF161098">
    <property type="entry name" value="MetI-like"/>
    <property type="match status" value="1"/>
</dbReference>
<dbReference type="RefSeq" id="WP_009803710.1">
    <property type="nucleotide sequence ID" value="NZ_AAMO01000007.1"/>
</dbReference>
<evidence type="ECO:0000256" key="7">
    <source>
        <dbReference type="RuleBase" id="RU363032"/>
    </source>
</evidence>
<dbReference type="CDD" id="cd06261">
    <property type="entry name" value="TM_PBP2"/>
    <property type="match status" value="1"/>
</dbReference>
<dbReference type="Pfam" id="PF00528">
    <property type="entry name" value="BPD_transp_1"/>
    <property type="match status" value="1"/>
</dbReference>
<dbReference type="PROSITE" id="PS50928">
    <property type="entry name" value="ABC_TM1"/>
    <property type="match status" value="1"/>
</dbReference>
<keyword evidence="5 7" id="KW-1133">Transmembrane helix</keyword>
<accession>A3U077</accession>
<feature type="transmembrane region" description="Helical" evidence="7">
    <location>
        <begin position="33"/>
        <end position="53"/>
    </location>
</feature>
<proteinExistence type="inferred from homology"/>